<keyword evidence="1" id="KW-0547">Nucleotide-binding</keyword>
<keyword evidence="2" id="KW-0378">Hydrolase</keyword>
<evidence type="ECO:0000313" key="6">
    <source>
        <dbReference type="Proteomes" id="UP000199445"/>
    </source>
</evidence>
<dbReference type="InterPro" id="IPR003778">
    <property type="entry name" value="CT_A_B"/>
</dbReference>
<dbReference type="Pfam" id="PF02626">
    <property type="entry name" value="CT_A_B"/>
    <property type="match status" value="1"/>
</dbReference>
<evidence type="ECO:0000256" key="1">
    <source>
        <dbReference type="ARBA" id="ARBA00022741"/>
    </source>
</evidence>
<evidence type="ECO:0000259" key="4">
    <source>
        <dbReference type="SMART" id="SM00797"/>
    </source>
</evidence>
<evidence type="ECO:0000313" key="5">
    <source>
        <dbReference type="EMBL" id="SFK02180.1"/>
    </source>
</evidence>
<dbReference type="Gene3D" id="2.40.100.10">
    <property type="entry name" value="Cyclophilin-like"/>
    <property type="match status" value="1"/>
</dbReference>
<reference evidence="5 6" key="1">
    <citation type="submission" date="2016-10" db="EMBL/GenBank/DDBJ databases">
        <authorList>
            <person name="de Groot N.N."/>
        </authorList>
    </citation>
    <scope>NUCLEOTIDE SEQUENCE [LARGE SCALE GENOMIC DNA]</scope>
    <source>
        <strain evidence="5 6">IBRC-M 10445</strain>
    </source>
</reference>
<gene>
    <name evidence="5" type="ORF">SAMN05216429_10917</name>
</gene>
<dbReference type="PANTHER" id="PTHR43309">
    <property type="entry name" value="5-OXOPROLINASE SUBUNIT C"/>
    <property type="match status" value="1"/>
</dbReference>
<dbReference type="AlphaFoldDB" id="A0A1I3W419"/>
<sequence length="332" mass="35912">MKELGAISSELRAISPTLRVLSPGIKATVQDQGRQGIRHHGLARGGVLDLRSAAWANKLLDNERNAACVEIVLGGFQAEALSACEVSVTGARADVTVNGKPVGMWQSLQLAPGDKLAIGHSRNHRLIYLAVRGGFKTREWFGSHSVVEREALEGAGPLQAGDLLPAGSHEPIQGAPRIAPPQAWQWLEQSPVLGLIPGYQHHQFRSADLRRLVTSQYQVSDDSDRMGYRLAGSPMADPPPGIVSEGIIPGAVQIPGDGQPIALLADCQTIGGYPKPGVIASLDCGLLAQQLPGSEITFEWTDTLTAQNRRRLFERQYQQTVWSENGRSPHWR</sequence>
<protein>
    <submittedName>
        <fullName evidence="5">Biotin-dependent carboxylase uncharacterized domain-containing protein</fullName>
    </submittedName>
</protein>
<accession>A0A1I3W419</accession>
<dbReference type="GO" id="GO:0005524">
    <property type="term" value="F:ATP binding"/>
    <property type="evidence" value="ECO:0007669"/>
    <property type="project" value="UniProtKB-KW"/>
</dbReference>
<evidence type="ECO:0000256" key="2">
    <source>
        <dbReference type="ARBA" id="ARBA00022801"/>
    </source>
</evidence>
<proteinExistence type="predicted"/>
<dbReference type="InterPro" id="IPR029000">
    <property type="entry name" value="Cyclophilin-like_dom_sf"/>
</dbReference>
<dbReference type="SMART" id="SM00797">
    <property type="entry name" value="AHS2"/>
    <property type="match status" value="1"/>
</dbReference>
<feature type="domain" description="Carboxyltransferase" evidence="4">
    <location>
        <begin position="39"/>
        <end position="317"/>
    </location>
</feature>
<keyword evidence="3" id="KW-0067">ATP-binding</keyword>
<dbReference type="Proteomes" id="UP000199445">
    <property type="component" value="Unassembled WGS sequence"/>
</dbReference>
<dbReference type="PANTHER" id="PTHR43309:SF4">
    <property type="entry name" value="CARBOXYLTRANSFERASE DOMAIN-CONTAINING PROTEIN"/>
    <property type="match status" value="1"/>
</dbReference>
<dbReference type="InterPro" id="IPR052708">
    <property type="entry name" value="PxpC"/>
</dbReference>
<dbReference type="OrthoDB" id="9768696at2"/>
<organism evidence="5 6">
    <name type="scientific">Marinobacter persicus</name>
    <dbReference type="NCBI Taxonomy" id="930118"/>
    <lineage>
        <taxon>Bacteria</taxon>
        <taxon>Pseudomonadati</taxon>
        <taxon>Pseudomonadota</taxon>
        <taxon>Gammaproteobacteria</taxon>
        <taxon>Pseudomonadales</taxon>
        <taxon>Marinobacteraceae</taxon>
        <taxon>Marinobacter</taxon>
    </lineage>
</organism>
<evidence type="ECO:0000256" key="3">
    <source>
        <dbReference type="ARBA" id="ARBA00022840"/>
    </source>
</evidence>
<dbReference type="EMBL" id="FOSC01000009">
    <property type="protein sequence ID" value="SFK02180.1"/>
    <property type="molecule type" value="Genomic_DNA"/>
</dbReference>
<dbReference type="RefSeq" id="WP_091705397.1">
    <property type="nucleotide sequence ID" value="NZ_BMYN01000005.1"/>
</dbReference>
<dbReference type="SUPFAM" id="SSF50891">
    <property type="entry name" value="Cyclophilin-like"/>
    <property type="match status" value="1"/>
</dbReference>
<name>A0A1I3W419_9GAMM</name>
<dbReference type="GO" id="GO:0016787">
    <property type="term" value="F:hydrolase activity"/>
    <property type="evidence" value="ECO:0007669"/>
    <property type="project" value="UniProtKB-KW"/>
</dbReference>
<keyword evidence="6" id="KW-1185">Reference proteome</keyword>